<proteinExistence type="predicted"/>
<sequence length="241" mass="26756">MNRATPKEFELDVGDATKKSVSSKGKMDTSMLTMSSAKKMAGPGETKHGGQQSAALAKLSEVDNSTMRLLKSLDKMNEGKDVSLAQFGLLPLGGSRAVGRFIVPTMLEPWVRHLLDIFPNLTTRSKAQKVVIEDAFLILCVIMRHMEVTTFVEMDEDFFYLCRDAFGDVESINFEVDALCTHLSNLAKAYLGKNKFGTVEGDMDEGLNGRLREQVKHIEEIEKSLAKTREQDSIAVLPCEF</sequence>
<feature type="compositionally biased region" description="Basic and acidic residues" evidence="1">
    <location>
        <begin position="1"/>
        <end position="18"/>
    </location>
</feature>
<reference evidence="2 3" key="1">
    <citation type="journal article" date="2021" name="Commun. Biol.">
        <title>The genome of Shorea leprosula (Dipterocarpaceae) highlights the ecological relevance of drought in aseasonal tropical rainforests.</title>
        <authorList>
            <person name="Ng K.K.S."/>
            <person name="Kobayashi M.J."/>
            <person name="Fawcett J.A."/>
            <person name="Hatakeyama M."/>
            <person name="Paape T."/>
            <person name="Ng C.H."/>
            <person name="Ang C.C."/>
            <person name="Tnah L.H."/>
            <person name="Lee C.T."/>
            <person name="Nishiyama T."/>
            <person name="Sese J."/>
            <person name="O'Brien M.J."/>
            <person name="Copetti D."/>
            <person name="Mohd Noor M.I."/>
            <person name="Ong R.C."/>
            <person name="Putra M."/>
            <person name="Sireger I.Z."/>
            <person name="Indrioko S."/>
            <person name="Kosugi Y."/>
            <person name="Izuno A."/>
            <person name="Isagi Y."/>
            <person name="Lee S.L."/>
            <person name="Shimizu K.K."/>
        </authorList>
    </citation>
    <scope>NUCLEOTIDE SEQUENCE [LARGE SCALE GENOMIC DNA]</scope>
    <source>
        <strain evidence="2">214</strain>
    </source>
</reference>
<dbReference type="EMBL" id="BPVZ01000003">
    <property type="protein sequence ID" value="GKU89661.1"/>
    <property type="molecule type" value="Genomic_DNA"/>
</dbReference>
<evidence type="ECO:0000313" key="3">
    <source>
        <dbReference type="Proteomes" id="UP001054252"/>
    </source>
</evidence>
<keyword evidence="3" id="KW-1185">Reference proteome</keyword>
<dbReference type="Proteomes" id="UP001054252">
    <property type="component" value="Unassembled WGS sequence"/>
</dbReference>
<evidence type="ECO:0000313" key="2">
    <source>
        <dbReference type="EMBL" id="GKU89661.1"/>
    </source>
</evidence>
<organism evidence="2 3">
    <name type="scientific">Rubroshorea leprosula</name>
    <dbReference type="NCBI Taxonomy" id="152421"/>
    <lineage>
        <taxon>Eukaryota</taxon>
        <taxon>Viridiplantae</taxon>
        <taxon>Streptophyta</taxon>
        <taxon>Embryophyta</taxon>
        <taxon>Tracheophyta</taxon>
        <taxon>Spermatophyta</taxon>
        <taxon>Magnoliopsida</taxon>
        <taxon>eudicotyledons</taxon>
        <taxon>Gunneridae</taxon>
        <taxon>Pentapetalae</taxon>
        <taxon>rosids</taxon>
        <taxon>malvids</taxon>
        <taxon>Malvales</taxon>
        <taxon>Dipterocarpaceae</taxon>
        <taxon>Rubroshorea</taxon>
    </lineage>
</organism>
<dbReference type="AlphaFoldDB" id="A0AAV5HW72"/>
<accession>A0AAV5HW72</accession>
<feature type="region of interest" description="Disordered" evidence="1">
    <location>
        <begin position="1"/>
        <end position="30"/>
    </location>
</feature>
<name>A0AAV5HW72_9ROSI</name>
<dbReference type="PANTHER" id="PTHR35021">
    <property type="match status" value="1"/>
</dbReference>
<gene>
    <name evidence="2" type="ORF">SLEP1_g3774</name>
</gene>
<comment type="caution">
    <text evidence="2">The sequence shown here is derived from an EMBL/GenBank/DDBJ whole genome shotgun (WGS) entry which is preliminary data.</text>
</comment>
<dbReference type="PANTHER" id="PTHR35021:SF8">
    <property type="entry name" value="FIBER PROTEIN FB17"/>
    <property type="match status" value="1"/>
</dbReference>
<protein>
    <submittedName>
        <fullName evidence="2">Uncharacterized protein</fullName>
    </submittedName>
</protein>
<evidence type="ECO:0000256" key="1">
    <source>
        <dbReference type="SAM" id="MobiDB-lite"/>
    </source>
</evidence>